<dbReference type="InterPro" id="IPR027417">
    <property type="entry name" value="P-loop_NTPase"/>
</dbReference>
<keyword evidence="10" id="KW-1185">Reference proteome</keyword>
<dbReference type="Gene3D" id="3.40.50.300">
    <property type="entry name" value="P-loop containing nucleotide triphosphate hydrolases"/>
    <property type="match status" value="1"/>
</dbReference>
<dbReference type="Gene3D" id="1.10.10.10">
    <property type="entry name" value="Winged helix-like DNA-binding domain superfamily/Winged helix DNA-binding domain"/>
    <property type="match status" value="1"/>
</dbReference>
<dbReference type="GO" id="GO:0043531">
    <property type="term" value="F:ADP binding"/>
    <property type="evidence" value="ECO:0007669"/>
    <property type="project" value="InterPro"/>
</dbReference>
<reference evidence="9 10" key="1">
    <citation type="submission" date="2019-09" db="EMBL/GenBank/DDBJ databases">
        <title>A chromosome-level genome assembly of the Chinese tupelo Nyssa sinensis.</title>
        <authorList>
            <person name="Yang X."/>
            <person name="Kang M."/>
            <person name="Yang Y."/>
            <person name="Xiong H."/>
            <person name="Wang M."/>
            <person name="Zhang Z."/>
            <person name="Wang Z."/>
            <person name="Wu H."/>
            <person name="Ma T."/>
            <person name="Liu J."/>
            <person name="Xi Z."/>
        </authorList>
    </citation>
    <scope>NUCLEOTIDE SEQUENCE [LARGE SCALE GENOMIC DNA]</scope>
    <source>
        <strain evidence="9">J267</strain>
        <tissue evidence="9">Leaf</tissue>
    </source>
</reference>
<proteinExistence type="inferred from homology"/>
<evidence type="ECO:0000256" key="1">
    <source>
        <dbReference type="ARBA" id="ARBA00008894"/>
    </source>
</evidence>
<keyword evidence="5" id="KW-0611">Plant defense</keyword>
<protein>
    <recommendedName>
        <fullName evidence="8">NB-ARC domain-containing protein</fullName>
    </recommendedName>
</protein>
<dbReference type="Proteomes" id="UP000325577">
    <property type="component" value="Linkage Group LG13"/>
</dbReference>
<evidence type="ECO:0000256" key="4">
    <source>
        <dbReference type="ARBA" id="ARBA00022741"/>
    </source>
</evidence>
<comment type="similarity">
    <text evidence="1">Belongs to the disease resistance NB-LRR family.</text>
</comment>
<dbReference type="InterPro" id="IPR002182">
    <property type="entry name" value="NB-ARC"/>
</dbReference>
<evidence type="ECO:0000256" key="7">
    <source>
        <dbReference type="SAM" id="Coils"/>
    </source>
</evidence>
<dbReference type="AlphaFoldDB" id="A0A5J5BED2"/>
<dbReference type="GO" id="GO:0051607">
    <property type="term" value="P:defense response to virus"/>
    <property type="evidence" value="ECO:0007669"/>
    <property type="project" value="UniProtKB-ARBA"/>
</dbReference>
<gene>
    <name evidence="9" type="ORF">F0562_025027</name>
</gene>
<dbReference type="InterPro" id="IPR050905">
    <property type="entry name" value="Plant_NBS-LRR"/>
</dbReference>
<organism evidence="9 10">
    <name type="scientific">Nyssa sinensis</name>
    <dbReference type="NCBI Taxonomy" id="561372"/>
    <lineage>
        <taxon>Eukaryota</taxon>
        <taxon>Viridiplantae</taxon>
        <taxon>Streptophyta</taxon>
        <taxon>Embryophyta</taxon>
        <taxon>Tracheophyta</taxon>
        <taxon>Spermatophyta</taxon>
        <taxon>Magnoliopsida</taxon>
        <taxon>eudicotyledons</taxon>
        <taxon>Gunneridae</taxon>
        <taxon>Pentapetalae</taxon>
        <taxon>asterids</taxon>
        <taxon>Cornales</taxon>
        <taxon>Nyssaceae</taxon>
        <taxon>Nyssa</taxon>
    </lineage>
</organism>
<evidence type="ECO:0000256" key="3">
    <source>
        <dbReference type="ARBA" id="ARBA00022737"/>
    </source>
</evidence>
<evidence type="ECO:0000256" key="5">
    <source>
        <dbReference type="ARBA" id="ARBA00022821"/>
    </source>
</evidence>
<dbReference type="PANTHER" id="PTHR33463:SF198">
    <property type="entry name" value="RPP4C3"/>
    <property type="match status" value="1"/>
</dbReference>
<dbReference type="EMBL" id="CM018036">
    <property type="protein sequence ID" value="KAA8541064.1"/>
    <property type="molecule type" value="Genomic_DNA"/>
</dbReference>
<keyword evidence="4" id="KW-0547">Nucleotide-binding</keyword>
<keyword evidence="7" id="KW-0175">Coiled coil</keyword>
<dbReference type="PANTHER" id="PTHR33463">
    <property type="entry name" value="NB-ARC DOMAIN-CONTAINING PROTEIN-RELATED"/>
    <property type="match status" value="1"/>
</dbReference>
<evidence type="ECO:0000313" key="9">
    <source>
        <dbReference type="EMBL" id="KAA8541064.1"/>
    </source>
</evidence>
<dbReference type="OrthoDB" id="1579323at2759"/>
<keyword evidence="2" id="KW-0433">Leucine-rich repeat</keyword>
<feature type="domain" description="NB-ARC" evidence="8">
    <location>
        <begin position="164"/>
        <end position="326"/>
    </location>
</feature>
<dbReference type="GO" id="GO:0005524">
    <property type="term" value="F:ATP binding"/>
    <property type="evidence" value="ECO:0007669"/>
    <property type="project" value="UniProtKB-KW"/>
</dbReference>
<feature type="coiled-coil region" evidence="7">
    <location>
        <begin position="30"/>
        <end position="85"/>
    </location>
</feature>
<dbReference type="InterPro" id="IPR036388">
    <property type="entry name" value="WH-like_DNA-bd_sf"/>
</dbReference>
<evidence type="ECO:0000256" key="2">
    <source>
        <dbReference type="ARBA" id="ARBA00022614"/>
    </source>
</evidence>
<dbReference type="FunFam" id="1.10.10.10:FF:000322">
    <property type="entry name" value="Probable disease resistance protein At1g63360"/>
    <property type="match status" value="1"/>
</dbReference>
<keyword evidence="6" id="KW-0067">ATP-binding</keyword>
<sequence>MDIVNCCSQTIGGKILDSLLKAMSRQIGYLVHYKENVQKLEAELGKLVDERGVVQQRVNGARDNAEEIEENVRKWLTIVDEKKDEVDEILKGKDREYRRCFKVRFPDFYSRHRFGREAKKKTGVITGLITDGKFETVSHPKPLPDTGIPSVLDYEHFESRGRVFKKIIEALRDDTINVIGIYGMGGVGKTTMVEEVREQVKKDKHFDEVTCAVVSQNLDVRKIRGDIAGRLSLNLDKAEDEVGRAGHLYNRLTDGRKILIILDDVWEKLNLKQIIGIPSIDSFKGCKILLTSRSHDVCVKNNCRDPFLLGVLSEEEAWDLFKKEVGNLVDNAQIQPVAKKEDIVGIDPKPFSSLEWSYNHLKDEDARSCFLLCSLFSEDADILIDDLARYAMMMGLLKHADTLEKANNRVRGLVKTLKYSCLLLGGGSYYGSYEEETVRMHDIIRDVAIKIASRDKYAFLVKTGGRRWPETGSFECKRAISLRSNEIEELPDISIIMELKKLEILILNRSDFVRSAPIRYKKFDSSTFVGFAELQQLQGN</sequence>
<dbReference type="FunFam" id="3.40.50.300:FF:001091">
    <property type="entry name" value="Probable disease resistance protein At1g61300"/>
    <property type="match status" value="1"/>
</dbReference>
<evidence type="ECO:0000313" key="10">
    <source>
        <dbReference type="Proteomes" id="UP000325577"/>
    </source>
</evidence>
<evidence type="ECO:0000256" key="6">
    <source>
        <dbReference type="ARBA" id="ARBA00022840"/>
    </source>
</evidence>
<dbReference type="SUPFAM" id="SSF52540">
    <property type="entry name" value="P-loop containing nucleoside triphosphate hydrolases"/>
    <property type="match status" value="1"/>
</dbReference>
<keyword evidence="3" id="KW-0677">Repeat</keyword>
<dbReference type="PRINTS" id="PR00364">
    <property type="entry name" value="DISEASERSIST"/>
</dbReference>
<dbReference type="Pfam" id="PF00931">
    <property type="entry name" value="NB-ARC"/>
    <property type="match status" value="1"/>
</dbReference>
<accession>A0A5J5BED2</accession>
<name>A0A5J5BED2_9ASTE</name>
<evidence type="ECO:0000259" key="8">
    <source>
        <dbReference type="Pfam" id="PF00931"/>
    </source>
</evidence>